<dbReference type="InterPro" id="IPR029063">
    <property type="entry name" value="SAM-dependent_MTases_sf"/>
</dbReference>
<organism evidence="2 3">
    <name type="scientific">Candidatus Solincola sediminis</name>
    <dbReference type="NCBI Taxonomy" id="1797199"/>
    <lineage>
        <taxon>Bacteria</taxon>
        <taxon>Bacillati</taxon>
        <taxon>Actinomycetota</taxon>
        <taxon>Candidatus Geothermincolia</taxon>
        <taxon>Candidatus Geothermincolales</taxon>
        <taxon>Candidatus Geothermincolaceae</taxon>
        <taxon>Candidatus Solincola</taxon>
    </lineage>
</organism>
<sequence>MGTEARLRIGKIIQMAEPGPGEKALLLGGGEGMLAESLRQAGAEVVWLEPSPGGETSGNSPLASQGFKRLIGDLIRLPFADETFDLVASQFALQYQGDPATALTEWMRVLKKNGMLILVTSNSRFKGEQQRPGSRTNPGFDCDELRGLLDPLELADIETCTLIPDLKLPGLYRRDLSFCRRLADLPYFGSRGKLLFLKGVKS</sequence>
<accession>A0A1F2WJ58</accession>
<feature type="domain" description="Methyltransferase type 11" evidence="1">
    <location>
        <begin position="27"/>
        <end position="118"/>
    </location>
</feature>
<dbReference type="SUPFAM" id="SSF53335">
    <property type="entry name" value="S-adenosyl-L-methionine-dependent methyltransferases"/>
    <property type="match status" value="1"/>
</dbReference>
<gene>
    <name evidence="2" type="ORF">A2Y75_06765</name>
</gene>
<comment type="caution">
    <text evidence="2">The sequence shown here is derived from an EMBL/GenBank/DDBJ whole genome shotgun (WGS) entry which is preliminary data.</text>
</comment>
<dbReference type="Gene3D" id="3.40.50.150">
    <property type="entry name" value="Vaccinia Virus protein VP39"/>
    <property type="match status" value="1"/>
</dbReference>
<dbReference type="InterPro" id="IPR013216">
    <property type="entry name" value="Methyltransf_11"/>
</dbReference>
<protein>
    <recommendedName>
        <fullName evidence="1">Methyltransferase type 11 domain-containing protein</fullName>
    </recommendedName>
</protein>
<evidence type="ECO:0000259" key="1">
    <source>
        <dbReference type="Pfam" id="PF08241"/>
    </source>
</evidence>
<name>A0A1F2WJ58_9ACTN</name>
<dbReference type="Proteomes" id="UP000177876">
    <property type="component" value="Unassembled WGS sequence"/>
</dbReference>
<evidence type="ECO:0000313" key="3">
    <source>
        <dbReference type="Proteomes" id="UP000177876"/>
    </source>
</evidence>
<reference evidence="2 3" key="1">
    <citation type="journal article" date="2016" name="Nat. Commun.">
        <title>Thousands of microbial genomes shed light on interconnected biogeochemical processes in an aquifer system.</title>
        <authorList>
            <person name="Anantharaman K."/>
            <person name="Brown C.T."/>
            <person name="Hug L.A."/>
            <person name="Sharon I."/>
            <person name="Castelle C.J."/>
            <person name="Probst A.J."/>
            <person name="Thomas B.C."/>
            <person name="Singh A."/>
            <person name="Wilkins M.J."/>
            <person name="Karaoz U."/>
            <person name="Brodie E.L."/>
            <person name="Williams K.H."/>
            <person name="Hubbard S.S."/>
            <person name="Banfield J.F."/>
        </authorList>
    </citation>
    <scope>NUCLEOTIDE SEQUENCE [LARGE SCALE GENOMIC DNA]</scope>
</reference>
<evidence type="ECO:0000313" key="2">
    <source>
        <dbReference type="EMBL" id="OFW56861.1"/>
    </source>
</evidence>
<dbReference type="STRING" id="1797197.A2Y75_06765"/>
<dbReference type="GO" id="GO:0008757">
    <property type="term" value="F:S-adenosylmethionine-dependent methyltransferase activity"/>
    <property type="evidence" value="ECO:0007669"/>
    <property type="project" value="InterPro"/>
</dbReference>
<proteinExistence type="predicted"/>
<dbReference type="EMBL" id="MELK01000040">
    <property type="protein sequence ID" value="OFW56861.1"/>
    <property type="molecule type" value="Genomic_DNA"/>
</dbReference>
<dbReference type="Pfam" id="PF08241">
    <property type="entry name" value="Methyltransf_11"/>
    <property type="match status" value="1"/>
</dbReference>
<dbReference type="AlphaFoldDB" id="A0A1F2WJ58"/>